<keyword evidence="4 11" id="KW-1133">Transmembrane helix</keyword>
<dbReference type="PANTHER" id="PTHR10110">
    <property type="entry name" value="SODIUM/HYDROGEN EXCHANGER"/>
    <property type="match status" value="1"/>
</dbReference>
<dbReference type="Proteomes" id="UP000507470">
    <property type="component" value="Unassembled WGS sequence"/>
</dbReference>
<feature type="transmembrane region" description="Helical" evidence="11">
    <location>
        <begin position="257"/>
        <end position="278"/>
    </location>
</feature>
<feature type="region of interest" description="Disordered" evidence="10">
    <location>
        <begin position="704"/>
        <end position="746"/>
    </location>
</feature>
<evidence type="ECO:0000256" key="11">
    <source>
        <dbReference type="SAM" id="Phobius"/>
    </source>
</evidence>
<keyword evidence="7 11" id="KW-0472">Membrane</keyword>
<evidence type="ECO:0000313" key="14">
    <source>
        <dbReference type="Proteomes" id="UP000507470"/>
    </source>
</evidence>
<keyword evidence="3 9" id="KW-0812">Transmembrane</keyword>
<dbReference type="NCBIfam" id="TIGR00840">
    <property type="entry name" value="b_cpa1"/>
    <property type="match status" value="1"/>
</dbReference>
<feature type="compositionally biased region" description="Basic residues" evidence="10">
    <location>
        <begin position="937"/>
        <end position="947"/>
    </location>
</feature>
<feature type="region of interest" description="Disordered" evidence="10">
    <location>
        <begin position="827"/>
        <end position="1075"/>
    </location>
</feature>
<dbReference type="PANTHER" id="PTHR10110:SF126">
    <property type="entry name" value="NA(+)_H(+) EXCHANGER PROTEIN 7"/>
    <property type="match status" value="1"/>
</dbReference>
<sequence length="1097" mass="124408">MQRQRSKTKPCRDIAKGEPVLVRDYRDNNKWKQGVIVHKLGPVTYQVHVGDLVWKRHIDQIREFVPQENKDIPNILENTNSDIDTELIIVPTCNSNRDTENSENNNESERTKITENKTVENANDTIITRRSERFTAAVFCEVLWALLIILGIIVGAILKNFTNPDDMPGMSSELFFLYLLPPIILESAWSLHDRTFFDNGTVLNCFLIGPTLYGLVNSGAMGDISIEMIECLVFSSIIVAVDPVAVLAIFQEIGVNNVLYFLVFGESLLNDAVTVVIYNTMKTFNLMKPEIPVSEVFLGIVSFFVVSFGGIAIGVVFGMITAVITKYTEHVRVIEPLSVFVLAYMSYLMAELFHFSGIISLIACGLTQAQYAFHNISTKSHTTVKYFSKMQSSISDCIIFVFLGIALFKKGMFERENWHPWFIIWTLVLCLLYRFLVVFLLTYFVNKSNRVRRISKDEQFIMAYGGLRGAVAFSLMDLLKAKNLPKEMFTTTLMVLIFFTVFVQGITIKPLVKLLRVKLQSTDKVTIGEEINSHVTDHVMAGIEEVLGRRGEHHFREILEFYNSKYLKNWLQRNPTSTDEHIMSLYEKIALQQHFESLAGSRMVQEKYVSEDNLPLIPEEITNQIIDEEEEDEVGEDDEGSEEDLVLPPITIRSPSIAHPVPPLPMPPPELSTQSPMPSPSVLPIMQPEMFDDWIDRKLAEQRDEDRKNLEKIGRRKSLFPQFRKKEQQKDMEPTAKDVRKLMAPSRRDLVHKKLDRNLKNDSSADLLKYLQEKQLRTRRMSRAVLGGGSSTPMGSQTNVSFQPRRFSIIAANTAAQNYKRRLSLAVPERPQFHRDRSPSDFTGVKPDHNLFRGYGDASKDPDTSSPRRKRKGFKKAATLNFEPEVTPLINQNAGKSPSRISGASGRSINAIQEHEGEDSEELDTSKSSASSDSAAKKRRFRLRKSKTLSEEDKEDSSNVKRSQTDPSSETKSPTKVKFDVKSEVISKKRKKKPMHKSKSLDQSRSSGEFSDISGAESHSSIKSDSDSRSAELRSVKSKPEDRKLDLADRNGLSVDEEHAGRKASYTQAMSNKIPEDELVELKDLKDDKKLTKQKSL</sequence>
<dbReference type="GO" id="GO:0051453">
    <property type="term" value="P:regulation of intracellular pH"/>
    <property type="evidence" value="ECO:0007669"/>
    <property type="project" value="TreeGrafter"/>
</dbReference>
<organism evidence="13 14">
    <name type="scientific">Mytilus coruscus</name>
    <name type="common">Sea mussel</name>
    <dbReference type="NCBI Taxonomy" id="42192"/>
    <lineage>
        <taxon>Eukaryota</taxon>
        <taxon>Metazoa</taxon>
        <taxon>Spiralia</taxon>
        <taxon>Lophotrochozoa</taxon>
        <taxon>Mollusca</taxon>
        <taxon>Bivalvia</taxon>
        <taxon>Autobranchia</taxon>
        <taxon>Pteriomorphia</taxon>
        <taxon>Mytilida</taxon>
        <taxon>Mytiloidea</taxon>
        <taxon>Mytilidae</taxon>
        <taxon>Mytilinae</taxon>
        <taxon>Mytilus</taxon>
    </lineage>
</organism>
<keyword evidence="14" id="KW-1185">Reference proteome</keyword>
<dbReference type="EMBL" id="CACVKT020007119">
    <property type="protein sequence ID" value="CAC5405627.1"/>
    <property type="molecule type" value="Genomic_DNA"/>
</dbReference>
<feature type="compositionally biased region" description="Basic residues" evidence="10">
    <location>
        <begin position="988"/>
        <end position="998"/>
    </location>
</feature>
<evidence type="ECO:0000256" key="5">
    <source>
        <dbReference type="ARBA" id="ARBA00023053"/>
    </source>
</evidence>
<evidence type="ECO:0000256" key="1">
    <source>
        <dbReference type="ARBA" id="ARBA00004141"/>
    </source>
</evidence>
<name>A0A6J8DD89_MYTCO</name>
<evidence type="ECO:0000256" key="8">
    <source>
        <dbReference type="ARBA" id="ARBA00023201"/>
    </source>
</evidence>
<accession>A0A6J8DD89</accession>
<keyword evidence="8 9" id="KW-0739">Sodium transport</keyword>
<feature type="compositionally biased region" description="Basic and acidic residues" evidence="10">
    <location>
        <begin position="948"/>
        <end position="959"/>
    </location>
</feature>
<keyword evidence="5" id="KW-0915">Sodium</keyword>
<feature type="compositionally biased region" description="Basic and acidic residues" evidence="10">
    <location>
        <begin position="724"/>
        <end position="746"/>
    </location>
</feature>
<reference evidence="13 14" key="1">
    <citation type="submission" date="2020-06" db="EMBL/GenBank/DDBJ databases">
        <authorList>
            <person name="Li R."/>
            <person name="Bekaert M."/>
        </authorList>
    </citation>
    <scope>NUCLEOTIDE SEQUENCE [LARGE SCALE GENOMIC DNA]</scope>
    <source>
        <strain evidence="14">wild</strain>
    </source>
</reference>
<evidence type="ECO:0000256" key="6">
    <source>
        <dbReference type="ARBA" id="ARBA00023065"/>
    </source>
</evidence>
<evidence type="ECO:0000256" key="7">
    <source>
        <dbReference type="ARBA" id="ARBA00023136"/>
    </source>
</evidence>
<gene>
    <name evidence="13" type="ORF">MCOR_39298</name>
</gene>
<evidence type="ECO:0000256" key="9">
    <source>
        <dbReference type="RuleBase" id="RU003722"/>
    </source>
</evidence>
<feature type="compositionally biased region" description="Basic and acidic residues" evidence="10">
    <location>
        <begin position="704"/>
        <end position="713"/>
    </location>
</feature>
<feature type="domain" description="Cation/H+ exchanger transmembrane" evidence="12">
    <location>
        <begin position="146"/>
        <end position="513"/>
    </location>
</feature>
<feature type="transmembrane region" description="Helical" evidence="11">
    <location>
        <begin position="488"/>
        <end position="508"/>
    </location>
</feature>
<dbReference type="GO" id="GO:0015386">
    <property type="term" value="F:potassium:proton antiporter activity"/>
    <property type="evidence" value="ECO:0007669"/>
    <property type="project" value="TreeGrafter"/>
</dbReference>
<evidence type="ECO:0000256" key="10">
    <source>
        <dbReference type="SAM" id="MobiDB-lite"/>
    </source>
</evidence>
<evidence type="ECO:0000259" key="12">
    <source>
        <dbReference type="Pfam" id="PF00999"/>
    </source>
</evidence>
<dbReference type="InterPro" id="IPR006153">
    <property type="entry name" value="Cation/H_exchanger_TM"/>
</dbReference>
<dbReference type="PRINTS" id="PR01084">
    <property type="entry name" value="NAHEXCHNGR"/>
</dbReference>
<feature type="transmembrane region" description="Helical" evidence="11">
    <location>
        <begin position="421"/>
        <end position="446"/>
    </location>
</feature>
<feature type="transmembrane region" description="Helical" evidence="11">
    <location>
        <begin position="393"/>
        <end position="409"/>
    </location>
</feature>
<protein>
    <recommendedName>
        <fullName evidence="9">Sodium/hydrogen exchanger</fullName>
    </recommendedName>
</protein>
<keyword evidence="6 9" id="KW-0406">Ion transport</keyword>
<dbReference type="InterPro" id="IPR004709">
    <property type="entry name" value="NaH_exchanger"/>
</dbReference>
<feature type="compositionally biased region" description="Basic and acidic residues" evidence="10">
    <location>
        <begin position="977"/>
        <end position="987"/>
    </location>
</feature>
<feature type="compositionally biased region" description="Polar residues" evidence="10">
    <location>
        <begin position="889"/>
        <end position="911"/>
    </location>
</feature>
<proteinExistence type="inferred from homology"/>
<comment type="similarity">
    <text evidence="9">Belongs to the monovalent cation:proton antiporter 1 (CPA1) transporter (TC 2.A.36) family.</text>
</comment>
<dbReference type="InterPro" id="IPR018422">
    <property type="entry name" value="Cation/H_exchanger_CPA1"/>
</dbReference>
<dbReference type="OrthoDB" id="196264at2759"/>
<dbReference type="GO" id="GO:0005886">
    <property type="term" value="C:plasma membrane"/>
    <property type="evidence" value="ECO:0007669"/>
    <property type="project" value="TreeGrafter"/>
</dbReference>
<keyword evidence="2 9" id="KW-0813">Transport</keyword>
<dbReference type="AlphaFoldDB" id="A0A6J8DD89"/>
<evidence type="ECO:0000256" key="4">
    <source>
        <dbReference type="ARBA" id="ARBA00022989"/>
    </source>
</evidence>
<feature type="transmembrane region" description="Helical" evidence="11">
    <location>
        <begin position="298"/>
        <end position="324"/>
    </location>
</feature>
<feature type="compositionally biased region" description="Basic and acidic residues" evidence="10">
    <location>
        <begin position="1020"/>
        <end position="1049"/>
    </location>
</feature>
<evidence type="ECO:0000256" key="3">
    <source>
        <dbReference type="ARBA" id="ARBA00022692"/>
    </source>
</evidence>
<dbReference type="GO" id="GO:0098719">
    <property type="term" value="P:sodium ion import across plasma membrane"/>
    <property type="evidence" value="ECO:0007669"/>
    <property type="project" value="TreeGrafter"/>
</dbReference>
<evidence type="ECO:0000256" key="2">
    <source>
        <dbReference type="ARBA" id="ARBA00022448"/>
    </source>
</evidence>
<dbReference type="GO" id="GO:0015385">
    <property type="term" value="F:sodium:proton antiporter activity"/>
    <property type="evidence" value="ECO:0007669"/>
    <property type="project" value="InterPro"/>
</dbReference>
<dbReference type="Gene3D" id="6.10.140.1330">
    <property type="match status" value="1"/>
</dbReference>
<keyword evidence="9" id="KW-0050">Antiport</keyword>
<comment type="subcellular location">
    <subcellularLocation>
        <location evidence="1">Membrane</location>
        <topology evidence="1">Multi-pass membrane protein</topology>
    </subcellularLocation>
</comment>
<feature type="transmembrane region" description="Helical" evidence="11">
    <location>
        <begin position="136"/>
        <end position="158"/>
    </location>
</feature>
<feature type="transmembrane region" description="Helical" evidence="11">
    <location>
        <begin position="232"/>
        <end position="250"/>
    </location>
</feature>
<dbReference type="Pfam" id="PF00999">
    <property type="entry name" value="Na_H_Exchanger"/>
    <property type="match status" value="1"/>
</dbReference>
<evidence type="ECO:0000313" key="13">
    <source>
        <dbReference type="EMBL" id="CAC5405627.1"/>
    </source>
</evidence>
<feature type="transmembrane region" description="Helical" evidence="11">
    <location>
        <begin position="201"/>
        <end position="220"/>
    </location>
</feature>
<feature type="compositionally biased region" description="Polar residues" evidence="10">
    <location>
        <begin position="960"/>
        <end position="974"/>
    </location>
</feature>